<feature type="domain" description="Bifunctional inhibitor/plant lipid transfer protein/seed storage helical" evidence="11">
    <location>
        <begin position="29"/>
        <end position="98"/>
    </location>
</feature>
<comment type="similarity">
    <text evidence="2">Belongs to the plant LTP family.</text>
</comment>
<keyword evidence="6" id="KW-1015">Disulfide bond</keyword>
<evidence type="ECO:0000256" key="1">
    <source>
        <dbReference type="ARBA" id="ARBA00004609"/>
    </source>
</evidence>
<sequence>MAISKSLLVSILVVCWLAFEVSGGREPLPCIQKLLPCEAYLKGSASPPPACCMPLREMGNNDVPCLCDVFNNQPFLKTLNVTQPEALNLAKTCEAAGPSGSPSIPAAPSSNSSETSEALKKSTVSLVGVCLFPAVVFSIIVSLF</sequence>
<evidence type="ECO:0000256" key="2">
    <source>
        <dbReference type="ARBA" id="ARBA00009748"/>
    </source>
</evidence>
<evidence type="ECO:0000259" key="11">
    <source>
        <dbReference type="Pfam" id="PF14368"/>
    </source>
</evidence>
<dbReference type="InterPro" id="IPR036312">
    <property type="entry name" value="Bifun_inhib/LTP/seed_sf"/>
</dbReference>
<dbReference type="OrthoDB" id="1925812at2759"/>
<keyword evidence="3" id="KW-1003">Cell membrane</keyword>
<dbReference type="GO" id="GO:0098552">
    <property type="term" value="C:side of membrane"/>
    <property type="evidence" value="ECO:0007669"/>
    <property type="project" value="UniProtKB-KW"/>
</dbReference>
<proteinExistence type="inferred from homology"/>
<dbReference type="AlphaFoldDB" id="A0A8X8Y1B2"/>
<dbReference type="GO" id="GO:0005886">
    <property type="term" value="C:plasma membrane"/>
    <property type="evidence" value="ECO:0007669"/>
    <property type="project" value="UniProtKB-SubCell"/>
</dbReference>
<organism evidence="12">
    <name type="scientific">Salvia splendens</name>
    <name type="common">Scarlet sage</name>
    <dbReference type="NCBI Taxonomy" id="180675"/>
    <lineage>
        <taxon>Eukaryota</taxon>
        <taxon>Viridiplantae</taxon>
        <taxon>Streptophyta</taxon>
        <taxon>Embryophyta</taxon>
        <taxon>Tracheophyta</taxon>
        <taxon>Spermatophyta</taxon>
        <taxon>Magnoliopsida</taxon>
        <taxon>eudicotyledons</taxon>
        <taxon>Gunneridae</taxon>
        <taxon>Pentapetalae</taxon>
        <taxon>asterids</taxon>
        <taxon>lamiids</taxon>
        <taxon>Lamiales</taxon>
        <taxon>Lamiaceae</taxon>
        <taxon>Nepetoideae</taxon>
        <taxon>Mentheae</taxon>
        <taxon>Salviinae</taxon>
        <taxon>Salvia</taxon>
        <taxon>Salvia subgen. Calosphace</taxon>
        <taxon>core Calosphace</taxon>
    </lineage>
</organism>
<evidence type="ECO:0000256" key="9">
    <source>
        <dbReference type="SAM" id="Phobius"/>
    </source>
</evidence>
<keyword evidence="8" id="KW-0449">Lipoprotein</keyword>
<dbReference type="InterPro" id="IPR016140">
    <property type="entry name" value="Bifunc_inhib/LTP/seed_store"/>
</dbReference>
<dbReference type="EMBL" id="PNBA02000006">
    <property type="protein sequence ID" value="KAG6421291.1"/>
    <property type="molecule type" value="Genomic_DNA"/>
</dbReference>
<dbReference type="Proteomes" id="UP000298416">
    <property type="component" value="Unassembled WGS sequence"/>
</dbReference>
<keyword evidence="4" id="KW-0336">GPI-anchor</keyword>
<evidence type="ECO:0000313" key="12">
    <source>
        <dbReference type="EMBL" id="KAG6421291.1"/>
    </source>
</evidence>
<gene>
    <name evidence="12" type="ORF">SASPL_117841</name>
</gene>
<dbReference type="Pfam" id="PF14368">
    <property type="entry name" value="LTP_2"/>
    <property type="match status" value="1"/>
</dbReference>
<keyword evidence="7" id="KW-0325">Glycoprotein</keyword>
<feature type="signal peptide" evidence="10">
    <location>
        <begin position="1"/>
        <end position="23"/>
    </location>
</feature>
<evidence type="ECO:0000256" key="10">
    <source>
        <dbReference type="SAM" id="SignalP"/>
    </source>
</evidence>
<keyword evidence="9" id="KW-0812">Transmembrane</keyword>
<keyword evidence="13" id="KW-1185">Reference proteome</keyword>
<evidence type="ECO:0000256" key="7">
    <source>
        <dbReference type="ARBA" id="ARBA00023180"/>
    </source>
</evidence>
<evidence type="ECO:0000256" key="5">
    <source>
        <dbReference type="ARBA" id="ARBA00022729"/>
    </source>
</evidence>
<evidence type="ECO:0000256" key="4">
    <source>
        <dbReference type="ARBA" id="ARBA00022622"/>
    </source>
</evidence>
<name>A0A8X8Y1B2_SALSN</name>
<keyword evidence="5 10" id="KW-0732">Signal</keyword>
<dbReference type="SUPFAM" id="SSF47699">
    <property type="entry name" value="Bifunctional inhibitor/lipid-transfer protein/seed storage 2S albumin"/>
    <property type="match status" value="1"/>
</dbReference>
<protein>
    <recommendedName>
        <fullName evidence="11">Bifunctional inhibitor/plant lipid transfer protein/seed storage helical domain-containing protein</fullName>
    </recommendedName>
</protein>
<dbReference type="CDD" id="cd00010">
    <property type="entry name" value="AAI_LTSS"/>
    <property type="match status" value="1"/>
</dbReference>
<evidence type="ECO:0000256" key="8">
    <source>
        <dbReference type="ARBA" id="ARBA00023288"/>
    </source>
</evidence>
<reference evidence="12" key="1">
    <citation type="submission" date="2018-01" db="EMBL/GenBank/DDBJ databases">
        <authorList>
            <person name="Mao J.F."/>
        </authorList>
    </citation>
    <scope>NUCLEOTIDE SEQUENCE</scope>
    <source>
        <strain evidence="12">Huo1</strain>
        <tissue evidence="12">Leaf</tissue>
    </source>
</reference>
<comment type="caution">
    <text evidence="12">The sequence shown here is derived from an EMBL/GenBank/DDBJ whole genome shotgun (WGS) entry which is preliminary data.</text>
</comment>
<evidence type="ECO:0000313" key="13">
    <source>
        <dbReference type="Proteomes" id="UP000298416"/>
    </source>
</evidence>
<keyword evidence="9" id="KW-0472">Membrane</keyword>
<evidence type="ECO:0000256" key="3">
    <source>
        <dbReference type="ARBA" id="ARBA00022475"/>
    </source>
</evidence>
<dbReference type="Gene3D" id="1.10.110.10">
    <property type="entry name" value="Plant lipid-transfer and hydrophobic proteins"/>
    <property type="match status" value="1"/>
</dbReference>
<comment type="subcellular location">
    <subcellularLocation>
        <location evidence="1">Cell membrane</location>
        <topology evidence="1">Lipid-anchor</topology>
        <topology evidence="1">GPI-anchor</topology>
    </subcellularLocation>
</comment>
<accession>A0A8X8Y1B2</accession>
<feature type="transmembrane region" description="Helical" evidence="9">
    <location>
        <begin position="124"/>
        <end position="143"/>
    </location>
</feature>
<dbReference type="PANTHER" id="PTHR33044">
    <property type="entry name" value="BIFUNCTIONAL INHIBITOR/LIPID-TRANSFER PROTEIN/SEED STORAGE 2S ALBUMIN SUPERFAMILY PROTEIN-RELATED"/>
    <property type="match status" value="1"/>
</dbReference>
<feature type="chain" id="PRO_5036450642" description="Bifunctional inhibitor/plant lipid transfer protein/seed storage helical domain-containing protein" evidence="10">
    <location>
        <begin position="24"/>
        <end position="144"/>
    </location>
</feature>
<evidence type="ECO:0000256" key="6">
    <source>
        <dbReference type="ARBA" id="ARBA00023157"/>
    </source>
</evidence>
<reference evidence="12" key="2">
    <citation type="submission" date="2020-08" db="EMBL/GenBank/DDBJ databases">
        <title>Plant Genome Project.</title>
        <authorList>
            <person name="Zhang R.-G."/>
        </authorList>
    </citation>
    <scope>NUCLEOTIDE SEQUENCE</scope>
    <source>
        <strain evidence="12">Huo1</strain>
        <tissue evidence="12">Leaf</tissue>
    </source>
</reference>
<keyword evidence="9" id="KW-1133">Transmembrane helix</keyword>
<dbReference type="InterPro" id="IPR043325">
    <property type="entry name" value="LTSS"/>
</dbReference>